<name>A0A815ZU18_9BILA</name>
<feature type="region of interest" description="Disordered" evidence="1">
    <location>
        <begin position="395"/>
        <end position="445"/>
    </location>
</feature>
<reference evidence="2" key="1">
    <citation type="submission" date="2021-02" db="EMBL/GenBank/DDBJ databases">
        <authorList>
            <person name="Nowell W R."/>
        </authorList>
    </citation>
    <scope>NUCLEOTIDE SEQUENCE</scope>
</reference>
<feature type="region of interest" description="Disordered" evidence="1">
    <location>
        <begin position="100"/>
        <end position="138"/>
    </location>
</feature>
<feature type="compositionally biased region" description="Polar residues" evidence="1">
    <location>
        <begin position="102"/>
        <end position="114"/>
    </location>
</feature>
<accession>A0A815ZU18</accession>
<evidence type="ECO:0000313" key="2">
    <source>
        <dbReference type="EMBL" id="CAF1587685.1"/>
    </source>
</evidence>
<organism evidence="2 3">
    <name type="scientific">Rotaria magnacalcarata</name>
    <dbReference type="NCBI Taxonomy" id="392030"/>
    <lineage>
        <taxon>Eukaryota</taxon>
        <taxon>Metazoa</taxon>
        <taxon>Spiralia</taxon>
        <taxon>Gnathifera</taxon>
        <taxon>Rotifera</taxon>
        <taxon>Eurotatoria</taxon>
        <taxon>Bdelloidea</taxon>
        <taxon>Philodinida</taxon>
        <taxon>Philodinidae</taxon>
        <taxon>Rotaria</taxon>
    </lineage>
</organism>
<protein>
    <submittedName>
        <fullName evidence="2">Uncharacterized protein</fullName>
    </submittedName>
</protein>
<evidence type="ECO:0000313" key="3">
    <source>
        <dbReference type="Proteomes" id="UP000663834"/>
    </source>
</evidence>
<feature type="compositionally biased region" description="Polar residues" evidence="1">
    <location>
        <begin position="396"/>
        <end position="420"/>
    </location>
</feature>
<evidence type="ECO:0000256" key="1">
    <source>
        <dbReference type="SAM" id="MobiDB-lite"/>
    </source>
</evidence>
<sequence>MTYYDSNCNPNRNGKDVWSRITLEELVGAIASLEDRVHDLQDETWRLNGRNNSSGSLWGEVIDRLKLAHDEKIRHSLYNIWNNNRHNIQKLVARRKREMHMSVNTADQAQSENDGTSEKNKLSLHPDPSLPLPEHPNTRTYAAKNKEETTVKNSNTNHFSLAFSAVEWKETFSRTHQKMKDNWTITFYNKLTLSQVTCPVKFMAPYIKKGKRKRACRFFCCYAICILSMCSRRYQISLQEPPDENSSALFLVKAYGEENHDVNKEIAARQLDGVQRLLVGKRANEIGPLAVFRERLNNANEKLLAVGNYTECETIETLKKAASDYRKKMHFDEDIFKECRMISVVYEKDDVSSEHVQGYVHDLGELPLRSHLYTEAQIKRYINYCRREKYSDSEDANTTFSEDGSTSSANESDAGSSLNGSHRSARSCTVSSSSSSSSSTSSSSLSNRNAKYIFLVIDSSSTADNSSKTSPTEASCQQETLVNGFVMRWSKFGDQCYSLTNTCAVDAGLFSLYFLYRTYIDFARELEDSSESSSYSTLLKTFNLRSDHGRKDLFGSLDDRVFSFLKNHQRYSSKIIYSRSDCPQKERNTSAVELTINVGDTFIEIFEKESVGVCITTMKKIHEISEAEAQKYKYKRGNIPVINCETNKTEYVEGWLCDSINIQESVKFDNGNPPVLIINIEPLRRRIEEGYLPNPVRLRDLKRILRVGQAQYALGAVIHHKNQHFTATMIDRLHNLYHYDDQIGLRAVRTSTDNIEVAIFIRLHD</sequence>
<gene>
    <name evidence="2" type="ORF">KQP761_LOCUS20850</name>
</gene>
<dbReference type="Proteomes" id="UP000663834">
    <property type="component" value="Unassembled WGS sequence"/>
</dbReference>
<comment type="caution">
    <text evidence="2">The sequence shown here is derived from an EMBL/GenBank/DDBJ whole genome shotgun (WGS) entry which is preliminary data.</text>
</comment>
<dbReference type="OrthoDB" id="10054857at2759"/>
<feature type="compositionally biased region" description="Low complexity" evidence="1">
    <location>
        <begin position="426"/>
        <end position="445"/>
    </location>
</feature>
<dbReference type="EMBL" id="CAJNOW010010774">
    <property type="protein sequence ID" value="CAF1587685.1"/>
    <property type="molecule type" value="Genomic_DNA"/>
</dbReference>
<dbReference type="AlphaFoldDB" id="A0A815ZU18"/>
<proteinExistence type="predicted"/>